<accession>T1K7K7</accession>
<dbReference type="Proteomes" id="UP000015104">
    <property type="component" value="Unassembled WGS sequence"/>
</dbReference>
<evidence type="ECO:0000313" key="2">
    <source>
        <dbReference type="Proteomes" id="UP000015104"/>
    </source>
</evidence>
<evidence type="ECO:0000313" key="1">
    <source>
        <dbReference type="EnsemblMetazoa" id="tetur06g04640.1"/>
    </source>
</evidence>
<name>T1K7K7_TETUR</name>
<proteinExistence type="predicted"/>
<keyword evidence="2" id="KW-1185">Reference proteome</keyword>
<dbReference type="EMBL" id="CAEY01001805">
    <property type="status" value="NOT_ANNOTATED_CDS"/>
    <property type="molecule type" value="Genomic_DNA"/>
</dbReference>
<reference evidence="1" key="2">
    <citation type="submission" date="2015-06" db="UniProtKB">
        <authorList>
            <consortium name="EnsemblMetazoa"/>
        </authorList>
    </citation>
    <scope>IDENTIFICATION</scope>
</reference>
<protein>
    <submittedName>
        <fullName evidence="1">Uncharacterized protein</fullName>
    </submittedName>
</protein>
<dbReference type="EnsemblMetazoa" id="tetur06g04640.1">
    <property type="protein sequence ID" value="tetur06g04640.1"/>
    <property type="gene ID" value="tetur06g04640"/>
</dbReference>
<organism evidence="1 2">
    <name type="scientific">Tetranychus urticae</name>
    <name type="common">Two-spotted spider mite</name>
    <dbReference type="NCBI Taxonomy" id="32264"/>
    <lineage>
        <taxon>Eukaryota</taxon>
        <taxon>Metazoa</taxon>
        <taxon>Ecdysozoa</taxon>
        <taxon>Arthropoda</taxon>
        <taxon>Chelicerata</taxon>
        <taxon>Arachnida</taxon>
        <taxon>Acari</taxon>
        <taxon>Acariformes</taxon>
        <taxon>Trombidiformes</taxon>
        <taxon>Prostigmata</taxon>
        <taxon>Eleutherengona</taxon>
        <taxon>Raphignathae</taxon>
        <taxon>Tetranychoidea</taxon>
        <taxon>Tetranychidae</taxon>
        <taxon>Tetranychus</taxon>
    </lineage>
</organism>
<reference evidence="2" key="1">
    <citation type="submission" date="2011-08" db="EMBL/GenBank/DDBJ databases">
        <authorList>
            <person name="Rombauts S."/>
        </authorList>
    </citation>
    <scope>NUCLEOTIDE SEQUENCE</scope>
    <source>
        <strain evidence="2">London</strain>
    </source>
</reference>
<dbReference type="HOGENOM" id="CLU_2323345_0_0_1"/>
<dbReference type="AlphaFoldDB" id="T1K7K7"/>
<sequence length="99" mass="11470">MPPLHRKRNRSSVVYPVFEYGLSLNQKVLALQISRMIQLGTSYKLLNTGTHISTLNCTWIFRFDLTFGPVAFFVIPYDFEQLPFLISMLKASWKQGIID</sequence>